<keyword evidence="5 7" id="KW-1133">Transmembrane helix</keyword>
<feature type="transmembrane region" description="Helical" evidence="7">
    <location>
        <begin position="106"/>
        <end position="125"/>
    </location>
</feature>
<evidence type="ECO:0000256" key="2">
    <source>
        <dbReference type="ARBA" id="ARBA00007430"/>
    </source>
</evidence>
<proteinExistence type="inferred from homology"/>
<comment type="similarity">
    <text evidence="2">Belongs to the polysaccharide synthase family.</text>
</comment>
<dbReference type="GO" id="GO:0005886">
    <property type="term" value="C:plasma membrane"/>
    <property type="evidence" value="ECO:0007669"/>
    <property type="project" value="UniProtKB-SubCell"/>
</dbReference>
<feature type="transmembrane region" description="Helical" evidence="7">
    <location>
        <begin position="377"/>
        <end position="399"/>
    </location>
</feature>
<dbReference type="STRING" id="1715691.TA5113_02384"/>
<evidence type="ECO:0000256" key="6">
    <source>
        <dbReference type="ARBA" id="ARBA00023136"/>
    </source>
</evidence>
<comment type="subcellular location">
    <subcellularLocation>
        <location evidence="1">Cell membrane</location>
        <topology evidence="1">Multi-pass membrane protein</topology>
    </subcellularLocation>
</comment>
<keyword evidence="9" id="KW-1185">Reference proteome</keyword>
<evidence type="ECO:0000313" key="9">
    <source>
        <dbReference type="Proteomes" id="UP000051184"/>
    </source>
</evidence>
<feature type="transmembrane region" description="Helical" evidence="7">
    <location>
        <begin position="225"/>
        <end position="245"/>
    </location>
</feature>
<feature type="transmembrane region" description="Helical" evidence="7">
    <location>
        <begin position="51"/>
        <end position="71"/>
    </location>
</feature>
<evidence type="ECO:0000313" key="8">
    <source>
        <dbReference type="EMBL" id="CUK24948.1"/>
    </source>
</evidence>
<protein>
    <submittedName>
        <fullName evidence="8">Teichuronic acid biosynthesis protein TuaB</fullName>
    </submittedName>
</protein>
<evidence type="ECO:0000256" key="7">
    <source>
        <dbReference type="SAM" id="Phobius"/>
    </source>
</evidence>
<name>A0A0P1IMQ8_9RHOB</name>
<dbReference type="PANTHER" id="PTHR30250">
    <property type="entry name" value="PST FAMILY PREDICTED COLANIC ACID TRANSPORTER"/>
    <property type="match status" value="1"/>
</dbReference>
<dbReference type="Proteomes" id="UP000051184">
    <property type="component" value="Unassembled WGS sequence"/>
</dbReference>
<feature type="transmembrane region" description="Helical" evidence="7">
    <location>
        <begin position="405"/>
        <end position="423"/>
    </location>
</feature>
<accession>A0A0P1IMQ8</accession>
<evidence type="ECO:0000256" key="3">
    <source>
        <dbReference type="ARBA" id="ARBA00022475"/>
    </source>
</evidence>
<feature type="transmembrane region" description="Helical" evidence="7">
    <location>
        <begin position="345"/>
        <end position="365"/>
    </location>
</feature>
<gene>
    <name evidence="8" type="primary">tuaB</name>
    <name evidence="8" type="ORF">TA5114_00737</name>
</gene>
<reference evidence="9" key="1">
    <citation type="submission" date="2015-09" db="EMBL/GenBank/DDBJ databases">
        <authorList>
            <person name="Rodrigo-Torres Lidia"/>
            <person name="Arahal R.David."/>
        </authorList>
    </citation>
    <scope>NUCLEOTIDE SEQUENCE [LARGE SCALE GENOMIC DNA]</scope>
    <source>
        <strain evidence="9">CECT 5114</strain>
    </source>
</reference>
<feature type="transmembrane region" description="Helical" evidence="7">
    <location>
        <begin position="160"/>
        <end position="187"/>
    </location>
</feature>
<dbReference type="AlphaFoldDB" id="A0A0P1IMQ8"/>
<dbReference type="InterPro" id="IPR050833">
    <property type="entry name" value="Poly_Biosynth_Transport"/>
</dbReference>
<dbReference type="PANTHER" id="PTHR30250:SF10">
    <property type="entry name" value="LIPOPOLYSACCHARIDE BIOSYNTHESIS PROTEIN WZXC"/>
    <property type="match status" value="1"/>
</dbReference>
<dbReference type="RefSeq" id="WP_082625796.1">
    <property type="nucleotide sequence ID" value="NZ_CYTO01000024.1"/>
</dbReference>
<evidence type="ECO:0000256" key="1">
    <source>
        <dbReference type="ARBA" id="ARBA00004651"/>
    </source>
</evidence>
<keyword evidence="3" id="KW-1003">Cell membrane</keyword>
<feature type="transmembrane region" description="Helical" evidence="7">
    <location>
        <begin position="131"/>
        <end position="148"/>
    </location>
</feature>
<evidence type="ECO:0000256" key="5">
    <source>
        <dbReference type="ARBA" id="ARBA00022989"/>
    </source>
</evidence>
<feature type="transmembrane region" description="Helical" evidence="7">
    <location>
        <begin position="265"/>
        <end position="289"/>
    </location>
</feature>
<organism evidence="8 9">
    <name type="scientific">Cognatishimia activa</name>
    <dbReference type="NCBI Taxonomy" id="1715691"/>
    <lineage>
        <taxon>Bacteria</taxon>
        <taxon>Pseudomonadati</taxon>
        <taxon>Pseudomonadota</taxon>
        <taxon>Alphaproteobacteria</taxon>
        <taxon>Rhodobacterales</taxon>
        <taxon>Paracoccaceae</taxon>
        <taxon>Cognatishimia</taxon>
    </lineage>
</organism>
<evidence type="ECO:0000256" key="4">
    <source>
        <dbReference type="ARBA" id="ARBA00022692"/>
    </source>
</evidence>
<sequence length="465" mass="50887">MTDKDANSPSAGRLRNLMQGQGLAAKAMRGGALTLIGFGGSQLLRLASNLILTRILFPEAFGLMALVYVFMQGLNNFSDVGVTPAIMQSKRGDDPDFLNTAWTMQIIRGFTLWMVTFIIAAPAAQFFDAPLLEQLLPAIGITLFIAGFNPTRLDTANRHLNFGLLTVIELVTQVIALIIAVIAALILESVWALVISGIVSTFLNLIMLTVLLPGAHNHLRWEKPAVGELFNFGKWVFLSTAAGFFLSQGDKIILGRFLSIEILGIYNIGFFLASFPLLLGGMVIRRILIPIYREKPPKESRDNYLKLRKMRFLLSTGLMVPLGVLALLSGWLIEFLYDPRYALAGGILLFVACAQLPQLIVLTYDQAALASGDSQRFFILSFCRMVCLITGLLVGVMTFGLPGALMGQGIGMIVVYPVVVWLARHQGVWDPLHDLTFAAVGVIILLLALWVNASFVNDLFALNSP</sequence>
<feature type="transmembrane region" description="Helical" evidence="7">
    <location>
        <begin position="435"/>
        <end position="455"/>
    </location>
</feature>
<dbReference type="Pfam" id="PF13440">
    <property type="entry name" value="Polysacc_synt_3"/>
    <property type="match status" value="1"/>
</dbReference>
<feature type="transmembrane region" description="Helical" evidence="7">
    <location>
        <begin position="310"/>
        <end position="333"/>
    </location>
</feature>
<feature type="transmembrane region" description="Helical" evidence="7">
    <location>
        <begin position="193"/>
        <end position="213"/>
    </location>
</feature>
<dbReference type="EMBL" id="CYUE01000006">
    <property type="protein sequence ID" value="CUK24948.1"/>
    <property type="molecule type" value="Genomic_DNA"/>
</dbReference>
<keyword evidence="4 7" id="KW-0812">Transmembrane</keyword>
<keyword evidence="6 7" id="KW-0472">Membrane</keyword>